<gene>
    <name evidence="2" type="ORF">MVEN_00053800</name>
</gene>
<dbReference type="OrthoDB" id="3049154at2759"/>
<accession>A0A8H6Z3K1</accession>
<dbReference type="AlphaFoldDB" id="A0A8H6Z3K1"/>
<evidence type="ECO:0000256" key="1">
    <source>
        <dbReference type="SAM" id="MobiDB-lite"/>
    </source>
</evidence>
<evidence type="ECO:0000313" key="2">
    <source>
        <dbReference type="EMBL" id="KAF7371958.1"/>
    </source>
</evidence>
<sequence length="446" mass="49179">MSLDSHPAYLCSLSSTPGAFSSMAKHSSQAKKQAREAALQYISQPGILANLDIGNPDKVDAFVKQLDSLLGISDVKQGYPGLERQIRLFLDLTRNNNPLIYTALVALGQRCSERLKLGTATHQEKRSLIYRLNIACKQPRGISDFISCPLDMQAPLGSFLNPKLVFRKRDMSFGPPIRTVLADTRCRPNSRDFVCDETAGFYVVGPDESVVFLDKDELGNIIVLLAVLRQIFGGPSNEQAAILEWLQHTVDVATEERRNVRPGHPGKMAQVGYNAGPRHAHVFGCAKSYNKNLDETTKINHDHDVIAAVHIVWAASKAWLPTDITDNIETHLRENNLPRIATRNIPAGTGFQLELGGKKYTFPQYERAPPEAYLTKDYSASLHEDTCWISGPSAMALTVGRTVDPPYQGPSADVSSQHRTRSASTISAPASENYQLWPAGGGRKFR</sequence>
<protein>
    <submittedName>
        <fullName evidence="2">Uncharacterized protein</fullName>
    </submittedName>
</protein>
<dbReference type="Proteomes" id="UP000620124">
    <property type="component" value="Unassembled WGS sequence"/>
</dbReference>
<feature type="compositionally biased region" description="Polar residues" evidence="1">
    <location>
        <begin position="413"/>
        <end position="434"/>
    </location>
</feature>
<keyword evidence="3" id="KW-1185">Reference proteome</keyword>
<organism evidence="2 3">
    <name type="scientific">Mycena venus</name>
    <dbReference type="NCBI Taxonomy" id="2733690"/>
    <lineage>
        <taxon>Eukaryota</taxon>
        <taxon>Fungi</taxon>
        <taxon>Dikarya</taxon>
        <taxon>Basidiomycota</taxon>
        <taxon>Agaricomycotina</taxon>
        <taxon>Agaricomycetes</taxon>
        <taxon>Agaricomycetidae</taxon>
        <taxon>Agaricales</taxon>
        <taxon>Marasmiineae</taxon>
        <taxon>Mycenaceae</taxon>
        <taxon>Mycena</taxon>
    </lineage>
</organism>
<name>A0A8H6Z3K1_9AGAR</name>
<comment type="caution">
    <text evidence="2">The sequence shown here is derived from an EMBL/GenBank/DDBJ whole genome shotgun (WGS) entry which is preliminary data.</text>
</comment>
<proteinExistence type="predicted"/>
<evidence type="ECO:0000313" key="3">
    <source>
        <dbReference type="Proteomes" id="UP000620124"/>
    </source>
</evidence>
<dbReference type="EMBL" id="JACAZI010000001">
    <property type="protein sequence ID" value="KAF7371958.1"/>
    <property type="molecule type" value="Genomic_DNA"/>
</dbReference>
<feature type="region of interest" description="Disordered" evidence="1">
    <location>
        <begin position="400"/>
        <end position="446"/>
    </location>
</feature>
<reference evidence="2" key="1">
    <citation type="submission" date="2020-05" db="EMBL/GenBank/DDBJ databases">
        <title>Mycena genomes resolve the evolution of fungal bioluminescence.</title>
        <authorList>
            <person name="Tsai I.J."/>
        </authorList>
    </citation>
    <scope>NUCLEOTIDE SEQUENCE</scope>
    <source>
        <strain evidence="2">CCC161011</strain>
    </source>
</reference>